<protein>
    <submittedName>
        <fullName evidence="1">Uncharacterized protein</fullName>
    </submittedName>
</protein>
<organism evidence="1 2">
    <name type="scientific">Melastoma candidum</name>
    <dbReference type="NCBI Taxonomy" id="119954"/>
    <lineage>
        <taxon>Eukaryota</taxon>
        <taxon>Viridiplantae</taxon>
        <taxon>Streptophyta</taxon>
        <taxon>Embryophyta</taxon>
        <taxon>Tracheophyta</taxon>
        <taxon>Spermatophyta</taxon>
        <taxon>Magnoliopsida</taxon>
        <taxon>eudicotyledons</taxon>
        <taxon>Gunneridae</taxon>
        <taxon>Pentapetalae</taxon>
        <taxon>rosids</taxon>
        <taxon>malvids</taxon>
        <taxon>Myrtales</taxon>
        <taxon>Melastomataceae</taxon>
        <taxon>Melastomatoideae</taxon>
        <taxon>Melastomateae</taxon>
        <taxon>Melastoma</taxon>
    </lineage>
</organism>
<proteinExistence type="predicted"/>
<comment type="caution">
    <text evidence="1">The sequence shown here is derived from an EMBL/GenBank/DDBJ whole genome shotgun (WGS) entry which is preliminary data.</text>
</comment>
<sequence>MRTLGRSSRRPNPLDSLPTSTPPTLLHFQKTASWFLSTSGLPVTSTLRKRAKYVFEPKTIPRVELLVLSILNWRLKSITPFSSLGFFSLKVDLTGIFVRVLVSRATEAILSNIKDFRLQEYHPSCIAAVQCCAQRVQSPACRSGILGMQSHGAVG</sequence>
<evidence type="ECO:0000313" key="2">
    <source>
        <dbReference type="Proteomes" id="UP001057402"/>
    </source>
</evidence>
<accession>A0ACB9L5V8</accession>
<dbReference type="Proteomes" id="UP001057402">
    <property type="component" value="Chromosome 12"/>
</dbReference>
<gene>
    <name evidence="1" type="ORF">MLD38_040399</name>
</gene>
<reference evidence="2" key="1">
    <citation type="journal article" date="2023" name="Front. Plant Sci.">
        <title>Chromosomal-level genome assembly of Melastoma candidum provides insights into trichome evolution.</title>
        <authorList>
            <person name="Zhong Y."/>
            <person name="Wu W."/>
            <person name="Sun C."/>
            <person name="Zou P."/>
            <person name="Liu Y."/>
            <person name="Dai S."/>
            <person name="Zhou R."/>
        </authorList>
    </citation>
    <scope>NUCLEOTIDE SEQUENCE [LARGE SCALE GENOMIC DNA]</scope>
</reference>
<evidence type="ECO:0000313" key="1">
    <source>
        <dbReference type="EMBL" id="KAI4304944.1"/>
    </source>
</evidence>
<keyword evidence="2" id="KW-1185">Reference proteome</keyword>
<dbReference type="EMBL" id="CM042891">
    <property type="protein sequence ID" value="KAI4304944.1"/>
    <property type="molecule type" value="Genomic_DNA"/>
</dbReference>
<name>A0ACB9L5V8_9MYRT</name>